<feature type="region of interest" description="Disordered" evidence="1">
    <location>
        <begin position="173"/>
        <end position="192"/>
    </location>
</feature>
<feature type="compositionally biased region" description="Acidic residues" evidence="1">
    <location>
        <begin position="555"/>
        <end position="567"/>
    </location>
</feature>
<protein>
    <submittedName>
        <fullName evidence="2">Uncharacterized protein</fullName>
    </submittedName>
</protein>
<feature type="compositionally biased region" description="Basic and acidic residues" evidence="1">
    <location>
        <begin position="107"/>
        <end position="119"/>
    </location>
</feature>
<proteinExistence type="predicted"/>
<sequence length="567" mass="64351">MYQDSEERRSRSRTRFYGDLNEPQSRPAQRVGPQYGQVQRGRSQSRDNENFARFNSGPPRQYRDEGREYDEDRYYDARGSGDDFTRDYMTRGRSRNVSDSSGVQYARPDDSAHYMDENRSQGYGRPHREITRPSRSSSLNSLGLNTHHASPSFEEDDDELPSRIQGLSIVQAPAEPSAERGGAATRGAVRQQKRQAARRLASGATVTALPRVEETVAAENAAQDVRSPAKPIVYLPEKYKDLKPELKPAWKALQDEVSSTFRAVIGVPSGQRYPNMTVERRNEITDELFLNPVFEGMVTHATNNALFAAVARQVDAKLSEGEKFYPPGLALKGFELRWPYSLLSEMARTSFRSCKTQWRAQEDEAVARKQEDNRRANRERERRITKANQLEMAIELFATKYNVKPESVKELIHYELMSDEASGPDQADTRGFAAWKTRMAFKAGLGELPDAAYDDKHFLEVLEMPWRSGELTDALHKLAVLSVSLMTDNQRKKIRYTRVRGTGRTSSRIPDIAPYNFGIDKTWFETHKEDPNCQHLLVDWGKWPGPEGFGTPEDAGFDGDAESNGEE</sequence>
<dbReference type="EMBL" id="JARJCM010000003">
    <property type="protein sequence ID" value="KAJ7046029.1"/>
    <property type="molecule type" value="Genomic_DNA"/>
</dbReference>
<evidence type="ECO:0000313" key="3">
    <source>
        <dbReference type="Proteomes" id="UP001218188"/>
    </source>
</evidence>
<feature type="region of interest" description="Disordered" evidence="1">
    <location>
        <begin position="362"/>
        <end position="381"/>
    </location>
</feature>
<keyword evidence="3" id="KW-1185">Reference proteome</keyword>
<organism evidence="2 3">
    <name type="scientific">Mycena alexandri</name>
    <dbReference type="NCBI Taxonomy" id="1745969"/>
    <lineage>
        <taxon>Eukaryota</taxon>
        <taxon>Fungi</taxon>
        <taxon>Dikarya</taxon>
        <taxon>Basidiomycota</taxon>
        <taxon>Agaricomycotina</taxon>
        <taxon>Agaricomycetes</taxon>
        <taxon>Agaricomycetidae</taxon>
        <taxon>Agaricales</taxon>
        <taxon>Marasmiineae</taxon>
        <taxon>Mycenaceae</taxon>
        <taxon>Mycena</taxon>
    </lineage>
</organism>
<accession>A0AAD6XI65</accession>
<evidence type="ECO:0000313" key="2">
    <source>
        <dbReference type="EMBL" id="KAJ7046029.1"/>
    </source>
</evidence>
<gene>
    <name evidence="2" type="ORF">C8F04DRAFT_1387707</name>
</gene>
<reference evidence="2" key="1">
    <citation type="submission" date="2023-03" db="EMBL/GenBank/DDBJ databases">
        <title>Massive genome expansion in bonnet fungi (Mycena s.s.) driven by repeated elements and novel gene families across ecological guilds.</title>
        <authorList>
            <consortium name="Lawrence Berkeley National Laboratory"/>
            <person name="Harder C.B."/>
            <person name="Miyauchi S."/>
            <person name="Viragh M."/>
            <person name="Kuo A."/>
            <person name="Thoen E."/>
            <person name="Andreopoulos B."/>
            <person name="Lu D."/>
            <person name="Skrede I."/>
            <person name="Drula E."/>
            <person name="Henrissat B."/>
            <person name="Morin E."/>
            <person name="Kohler A."/>
            <person name="Barry K."/>
            <person name="LaButti K."/>
            <person name="Morin E."/>
            <person name="Salamov A."/>
            <person name="Lipzen A."/>
            <person name="Mereny Z."/>
            <person name="Hegedus B."/>
            <person name="Baldrian P."/>
            <person name="Stursova M."/>
            <person name="Weitz H."/>
            <person name="Taylor A."/>
            <person name="Grigoriev I.V."/>
            <person name="Nagy L.G."/>
            <person name="Martin F."/>
            <person name="Kauserud H."/>
        </authorList>
    </citation>
    <scope>NUCLEOTIDE SEQUENCE</scope>
    <source>
        <strain evidence="2">CBHHK200</strain>
    </source>
</reference>
<dbReference type="Proteomes" id="UP001218188">
    <property type="component" value="Unassembled WGS sequence"/>
</dbReference>
<comment type="caution">
    <text evidence="2">The sequence shown here is derived from an EMBL/GenBank/DDBJ whole genome shotgun (WGS) entry which is preliminary data.</text>
</comment>
<evidence type="ECO:0000256" key="1">
    <source>
        <dbReference type="SAM" id="MobiDB-lite"/>
    </source>
</evidence>
<feature type="region of interest" description="Disordered" evidence="1">
    <location>
        <begin position="545"/>
        <end position="567"/>
    </location>
</feature>
<feature type="region of interest" description="Disordered" evidence="1">
    <location>
        <begin position="1"/>
        <end position="159"/>
    </location>
</feature>
<dbReference type="AlphaFoldDB" id="A0AAD6XI65"/>
<feature type="compositionally biased region" description="Basic and acidic residues" evidence="1">
    <location>
        <begin position="61"/>
        <end position="90"/>
    </location>
</feature>
<feature type="compositionally biased region" description="Low complexity" evidence="1">
    <location>
        <begin position="134"/>
        <end position="145"/>
    </location>
</feature>
<name>A0AAD6XI65_9AGAR</name>